<gene>
    <name evidence="1" type="ORF">JET18_01780</name>
</gene>
<name>A0ABS1QAB9_9FLAO</name>
<dbReference type="Proteomes" id="UP000661696">
    <property type="component" value="Unassembled WGS sequence"/>
</dbReference>
<dbReference type="RefSeq" id="WP_202088866.1">
    <property type="nucleotide sequence ID" value="NZ_JAELVM010000001.1"/>
</dbReference>
<comment type="caution">
    <text evidence="1">The sequence shown here is derived from an EMBL/GenBank/DDBJ whole genome shotgun (WGS) entry which is preliminary data.</text>
</comment>
<dbReference type="InterPro" id="IPR016024">
    <property type="entry name" value="ARM-type_fold"/>
</dbReference>
<dbReference type="EMBL" id="JAELVM010000001">
    <property type="protein sequence ID" value="MBL1219545.1"/>
    <property type="molecule type" value="Genomic_DNA"/>
</dbReference>
<dbReference type="Gene3D" id="1.25.40.290">
    <property type="entry name" value="ARM repeat domains"/>
    <property type="match status" value="1"/>
</dbReference>
<keyword evidence="2" id="KW-1185">Reference proteome</keyword>
<evidence type="ECO:0000313" key="1">
    <source>
        <dbReference type="EMBL" id="MBL1219545.1"/>
    </source>
</evidence>
<accession>A0ABS1QAB9</accession>
<proteinExistence type="predicted"/>
<dbReference type="SUPFAM" id="SSF48371">
    <property type="entry name" value="ARM repeat"/>
    <property type="match status" value="1"/>
</dbReference>
<evidence type="ECO:0000313" key="2">
    <source>
        <dbReference type="Proteomes" id="UP000661696"/>
    </source>
</evidence>
<sequence length="268" mass="30679">MTEKRKGARSMKDIPGDILAQLNRGEIETANLTEWLAADQRILLENLLQQNDRKAYLKPVLEKLDQLKKQTVNTINEAIGIELLSLVHQNQDEAFLLKLSTHQADLVRCWAAYAIGRNSGIDLKEKLQSIQQFASDSHFGVREICWMAVRPDISKNLTESILILSAWTKHKDENVRRFASESTRPRGVWCEHINALKQNPGLGLEILEPLRSDSSRYVQDSVGNWLNDASKSQPEFVTEICDEWLRESTTKETQYIVKKALRTIKKIN</sequence>
<reference evidence="1 2" key="1">
    <citation type="submission" date="2020-12" db="EMBL/GenBank/DDBJ databases">
        <title>Chryseobacterium endoalhailicus sp. nov., isolated from seed of leguminous plant.</title>
        <authorList>
            <person name="Zhang X."/>
        </authorList>
    </citation>
    <scope>NUCLEOTIDE SEQUENCE [LARGE SCALE GENOMIC DNA]</scope>
    <source>
        <strain evidence="1 2">L7</strain>
    </source>
</reference>
<dbReference type="InterPro" id="IPR014825">
    <property type="entry name" value="DNA_alkylation"/>
</dbReference>
<organism evidence="1 2">
    <name type="scientific">Chryseobacterium endalhagicum</name>
    <dbReference type="NCBI Taxonomy" id="2797638"/>
    <lineage>
        <taxon>Bacteria</taxon>
        <taxon>Pseudomonadati</taxon>
        <taxon>Bacteroidota</taxon>
        <taxon>Flavobacteriia</taxon>
        <taxon>Flavobacteriales</taxon>
        <taxon>Weeksellaceae</taxon>
        <taxon>Chryseobacterium group</taxon>
        <taxon>Chryseobacterium</taxon>
    </lineage>
</organism>
<protein>
    <submittedName>
        <fullName evidence="1">DNA alkylation repair protein</fullName>
    </submittedName>
</protein>
<dbReference type="Pfam" id="PF08713">
    <property type="entry name" value="DNA_alkylation"/>
    <property type="match status" value="1"/>
</dbReference>